<evidence type="ECO:0000313" key="1">
    <source>
        <dbReference type="EMBL" id="CAJ62636.1"/>
    </source>
</evidence>
<evidence type="ECO:0000313" key="2">
    <source>
        <dbReference type="Proteomes" id="UP000000657"/>
    </source>
</evidence>
<dbReference type="KEGG" id="fal:FRAAL3994"/>
<gene>
    <name evidence="1" type="ordered locus">FRAAL3994</name>
</gene>
<dbReference type="STRING" id="326424.FRAAL3994"/>
<dbReference type="Proteomes" id="UP000000657">
    <property type="component" value="Chromosome"/>
</dbReference>
<organism evidence="1 2">
    <name type="scientific">Frankia alni (strain DSM 45986 / CECT 9034 / ACN14a)</name>
    <dbReference type="NCBI Taxonomy" id="326424"/>
    <lineage>
        <taxon>Bacteria</taxon>
        <taxon>Bacillati</taxon>
        <taxon>Actinomycetota</taxon>
        <taxon>Actinomycetes</taxon>
        <taxon>Frankiales</taxon>
        <taxon>Frankiaceae</taxon>
        <taxon>Frankia</taxon>
    </lineage>
</organism>
<protein>
    <submittedName>
        <fullName evidence="1">Uncharacterized protein</fullName>
    </submittedName>
</protein>
<accession>Q0RIN2</accession>
<sequence length="26" mass="2755">MSGVPVVDVTQRSGIVQGRFAFGFTV</sequence>
<reference evidence="1 2" key="1">
    <citation type="journal article" date="2007" name="Genome Res.">
        <title>Genome characteristics of facultatively symbiotic Frankia sp. strains reflect host range and host plant biogeography.</title>
        <authorList>
            <person name="Normand P."/>
            <person name="Lapierre P."/>
            <person name="Tisa L.S."/>
            <person name="Gogarten J.P."/>
            <person name="Alloisio N."/>
            <person name="Bagnarol E."/>
            <person name="Bassi C.A."/>
            <person name="Berry A.M."/>
            <person name="Bickhart D.M."/>
            <person name="Choisne N."/>
            <person name="Couloux A."/>
            <person name="Cournoyer B."/>
            <person name="Cruveiller S."/>
            <person name="Daubin V."/>
            <person name="Demange N."/>
            <person name="Francino M.P."/>
            <person name="Goltsman E."/>
            <person name="Huang Y."/>
            <person name="Kopp O.R."/>
            <person name="Labarre L."/>
            <person name="Lapidus A."/>
            <person name="Lavire C."/>
            <person name="Marechal J."/>
            <person name="Martinez M."/>
            <person name="Mastronunzio J.E."/>
            <person name="Mullin B.C."/>
            <person name="Niemann J."/>
            <person name="Pujic P."/>
            <person name="Rawnsley T."/>
            <person name="Rouy Z."/>
            <person name="Schenowitz C."/>
            <person name="Sellstedt A."/>
            <person name="Tavares F."/>
            <person name="Tomkins J.P."/>
            <person name="Vallenet D."/>
            <person name="Valverde C."/>
            <person name="Wall L.G."/>
            <person name="Wang Y."/>
            <person name="Medigue C."/>
            <person name="Benson D.R."/>
        </authorList>
    </citation>
    <scope>NUCLEOTIDE SEQUENCE [LARGE SCALE GENOMIC DNA]</scope>
    <source>
        <strain evidence="2">DSM 45986 / CECT 9034 / ACN14a</strain>
    </source>
</reference>
<dbReference type="HOGENOM" id="CLU_3416780_0_0_11"/>
<name>Q0RIN2_FRAAA</name>
<keyword evidence="2" id="KW-1185">Reference proteome</keyword>
<proteinExistence type="predicted"/>
<dbReference type="EMBL" id="CT573213">
    <property type="protein sequence ID" value="CAJ62636.1"/>
    <property type="molecule type" value="Genomic_DNA"/>
</dbReference>
<dbReference type="AlphaFoldDB" id="Q0RIN2"/>